<dbReference type="RefSeq" id="WP_092480893.1">
    <property type="nucleotide sequence ID" value="NZ_FOXW01000007.1"/>
</dbReference>
<keyword evidence="11" id="KW-1185">Reference proteome</keyword>
<keyword evidence="6 7" id="KW-0472">Membrane</keyword>
<proteinExistence type="inferred from homology"/>
<reference evidence="10 11" key="1">
    <citation type="submission" date="2016-10" db="EMBL/GenBank/DDBJ databases">
        <authorList>
            <person name="de Groot N.N."/>
        </authorList>
    </citation>
    <scope>NUCLEOTIDE SEQUENCE [LARGE SCALE GENOMIC DNA]</scope>
    <source>
        <strain evidence="10 11">DSM 20581</strain>
    </source>
</reference>
<dbReference type="PANTHER" id="PTHR30487:SF0">
    <property type="entry name" value="PREPILIN LEADER PEPTIDASE_N-METHYLTRANSFERASE-RELATED"/>
    <property type="match status" value="1"/>
</dbReference>
<evidence type="ECO:0000313" key="10">
    <source>
        <dbReference type="EMBL" id="SFQ41119.1"/>
    </source>
</evidence>
<dbReference type="GO" id="GO:0005886">
    <property type="term" value="C:plasma membrane"/>
    <property type="evidence" value="ECO:0007669"/>
    <property type="project" value="UniProtKB-SubCell"/>
</dbReference>
<keyword evidence="3" id="KW-1003">Cell membrane</keyword>
<keyword evidence="10" id="KW-0808">Transferase</keyword>
<accession>A0A1I5YAA7</accession>
<feature type="transmembrane region" description="Helical" evidence="7">
    <location>
        <begin position="6"/>
        <end position="27"/>
    </location>
</feature>
<evidence type="ECO:0000256" key="1">
    <source>
        <dbReference type="ARBA" id="ARBA00004651"/>
    </source>
</evidence>
<evidence type="ECO:0000256" key="4">
    <source>
        <dbReference type="ARBA" id="ARBA00022692"/>
    </source>
</evidence>
<feature type="domain" description="Prepilin peptidase A24 N-terminal" evidence="9">
    <location>
        <begin position="11"/>
        <end position="92"/>
    </location>
</feature>
<dbReference type="InterPro" id="IPR050882">
    <property type="entry name" value="Prepilin_peptidase/N-MTase"/>
</dbReference>
<dbReference type="InterPro" id="IPR010627">
    <property type="entry name" value="Prepilin_pept_A24_N"/>
</dbReference>
<dbReference type="AlphaFoldDB" id="A0A1I5YAA7"/>
<evidence type="ECO:0000256" key="2">
    <source>
        <dbReference type="ARBA" id="ARBA00005801"/>
    </source>
</evidence>
<dbReference type="Gene3D" id="1.20.120.1220">
    <property type="match status" value="1"/>
</dbReference>
<dbReference type="GO" id="GO:0008168">
    <property type="term" value="F:methyltransferase activity"/>
    <property type="evidence" value="ECO:0007669"/>
    <property type="project" value="UniProtKB-KW"/>
</dbReference>
<dbReference type="Proteomes" id="UP000199136">
    <property type="component" value="Unassembled WGS sequence"/>
</dbReference>
<dbReference type="InterPro" id="IPR000045">
    <property type="entry name" value="Prepilin_IV_endopep_pep"/>
</dbReference>
<dbReference type="GO" id="GO:0004190">
    <property type="term" value="F:aspartic-type endopeptidase activity"/>
    <property type="evidence" value="ECO:0007669"/>
    <property type="project" value="InterPro"/>
</dbReference>
<dbReference type="GO" id="GO:0032259">
    <property type="term" value="P:methylation"/>
    <property type="evidence" value="ECO:0007669"/>
    <property type="project" value="UniProtKB-KW"/>
</dbReference>
<dbReference type="Pfam" id="PF01478">
    <property type="entry name" value="Peptidase_A24"/>
    <property type="match status" value="1"/>
</dbReference>
<organism evidence="10 11">
    <name type="scientific">Desemzia incerta</name>
    <dbReference type="NCBI Taxonomy" id="82801"/>
    <lineage>
        <taxon>Bacteria</taxon>
        <taxon>Bacillati</taxon>
        <taxon>Bacillota</taxon>
        <taxon>Bacilli</taxon>
        <taxon>Lactobacillales</taxon>
        <taxon>Carnobacteriaceae</taxon>
        <taxon>Desemzia</taxon>
    </lineage>
</organism>
<gene>
    <name evidence="10" type="ORF">SAMN04488506_1865</name>
</gene>
<feature type="transmembrane region" description="Helical" evidence="7">
    <location>
        <begin position="225"/>
        <end position="244"/>
    </location>
</feature>
<keyword evidence="5 7" id="KW-1133">Transmembrane helix</keyword>
<evidence type="ECO:0000259" key="8">
    <source>
        <dbReference type="Pfam" id="PF01478"/>
    </source>
</evidence>
<feature type="transmembrane region" description="Helical" evidence="7">
    <location>
        <begin position="186"/>
        <end position="213"/>
    </location>
</feature>
<sequence length="254" mass="28565">METVYLLILCVYGVVWGSFLTVVGLRVPLKQPITLSRSACPNCHHVLTGVELIPVFSILYQRGKCRHCHQRISLLYPIIELVSAASFCLIYLYVDHHIFNLATSGLLLTFGIVFSVSDLTYQILPDRIMRWFAAAVFAVHVLNGTKDFLFYSATGIVFFLLFYLFYQRLPNSIGGGDVKCYGILGFLLGYQTCVLALLLACLLVFAIQIPLLLVKKVNSQQAIPFAPFIFTGALLAYFIGPAFYEWLNLLLFIQ</sequence>
<dbReference type="EMBL" id="FOXW01000007">
    <property type="protein sequence ID" value="SFQ41119.1"/>
    <property type="molecule type" value="Genomic_DNA"/>
</dbReference>
<feature type="transmembrane region" description="Helical" evidence="7">
    <location>
        <begin position="148"/>
        <end position="166"/>
    </location>
</feature>
<protein>
    <submittedName>
        <fullName evidence="10">Leader peptidase (Prepilin peptidase) / N-methyltransferase</fullName>
    </submittedName>
</protein>
<dbReference type="OrthoDB" id="9789291at2"/>
<evidence type="ECO:0000256" key="3">
    <source>
        <dbReference type="ARBA" id="ARBA00022475"/>
    </source>
</evidence>
<evidence type="ECO:0000313" key="11">
    <source>
        <dbReference type="Proteomes" id="UP000199136"/>
    </source>
</evidence>
<evidence type="ECO:0000256" key="6">
    <source>
        <dbReference type="ARBA" id="ARBA00023136"/>
    </source>
</evidence>
<comment type="subcellular location">
    <subcellularLocation>
        <location evidence="1">Cell membrane</location>
        <topology evidence="1">Multi-pass membrane protein</topology>
    </subcellularLocation>
</comment>
<comment type="similarity">
    <text evidence="2">Belongs to the peptidase A24 family.</text>
</comment>
<dbReference type="PANTHER" id="PTHR30487">
    <property type="entry name" value="TYPE 4 PREPILIN-LIKE PROTEINS LEADER PEPTIDE-PROCESSING ENZYME"/>
    <property type="match status" value="1"/>
</dbReference>
<evidence type="ECO:0000256" key="5">
    <source>
        <dbReference type="ARBA" id="ARBA00022989"/>
    </source>
</evidence>
<dbReference type="Pfam" id="PF06750">
    <property type="entry name" value="A24_N_bact"/>
    <property type="match status" value="1"/>
</dbReference>
<feature type="domain" description="Prepilin type IV endopeptidase peptidase" evidence="8">
    <location>
        <begin position="106"/>
        <end position="207"/>
    </location>
</feature>
<keyword evidence="10" id="KW-0489">Methyltransferase</keyword>
<name>A0A1I5YAA7_9LACT</name>
<evidence type="ECO:0000256" key="7">
    <source>
        <dbReference type="SAM" id="Phobius"/>
    </source>
</evidence>
<keyword evidence="4 7" id="KW-0812">Transmembrane</keyword>
<dbReference type="STRING" id="82801.SAMN04488506_1865"/>
<feature type="transmembrane region" description="Helical" evidence="7">
    <location>
        <begin position="74"/>
        <end position="93"/>
    </location>
</feature>
<feature type="transmembrane region" description="Helical" evidence="7">
    <location>
        <begin position="99"/>
        <end position="121"/>
    </location>
</feature>
<evidence type="ECO:0000259" key="9">
    <source>
        <dbReference type="Pfam" id="PF06750"/>
    </source>
</evidence>
<dbReference type="GO" id="GO:0006465">
    <property type="term" value="P:signal peptide processing"/>
    <property type="evidence" value="ECO:0007669"/>
    <property type="project" value="TreeGrafter"/>
</dbReference>